<protein>
    <submittedName>
        <fullName evidence="1">Uncharacterized protein</fullName>
    </submittedName>
</protein>
<organism evidence="1 2">
    <name type="scientific">Flavobacterium sedimenticola</name>
    <dbReference type="NCBI Taxonomy" id="3043286"/>
    <lineage>
        <taxon>Bacteria</taxon>
        <taxon>Pseudomonadati</taxon>
        <taxon>Bacteroidota</taxon>
        <taxon>Flavobacteriia</taxon>
        <taxon>Flavobacteriales</taxon>
        <taxon>Flavobacteriaceae</taxon>
        <taxon>Flavobacterium</taxon>
    </lineage>
</organism>
<feature type="non-terminal residue" evidence="1">
    <location>
        <position position="1"/>
    </location>
</feature>
<gene>
    <name evidence="1" type="ORF">QHT84_08960</name>
</gene>
<proteinExistence type="predicted"/>
<evidence type="ECO:0000313" key="1">
    <source>
        <dbReference type="EMBL" id="MDI9257542.1"/>
    </source>
</evidence>
<dbReference type="EMBL" id="JASGBP010000005">
    <property type="protein sequence ID" value="MDI9257542.1"/>
    <property type="molecule type" value="Genomic_DNA"/>
</dbReference>
<evidence type="ECO:0000313" key="2">
    <source>
        <dbReference type="Proteomes" id="UP001230035"/>
    </source>
</evidence>
<dbReference type="Proteomes" id="UP001230035">
    <property type="component" value="Unassembled WGS sequence"/>
</dbReference>
<name>A0ABT6XRC9_9FLAO</name>
<sequence length="59" mass="6873">YKPLIARFLQSKFLNTRNRKKPNHHRLAPIEATTMPAEGRLVVRKAGIPYPNITRTFRS</sequence>
<reference evidence="1 2" key="1">
    <citation type="submission" date="2023-05" db="EMBL/GenBank/DDBJ databases">
        <title>Flavobacterium sedimenti sp. nov., isolated from the sediment.</title>
        <authorList>
            <person name="Wu N."/>
        </authorList>
    </citation>
    <scope>NUCLEOTIDE SEQUENCE [LARGE SCALE GENOMIC DNA]</scope>
    <source>
        <strain evidence="1 2">YZ-48</strain>
    </source>
</reference>
<dbReference type="RefSeq" id="WP_283239223.1">
    <property type="nucleotide sequence ID" value="NZ_JASGBP010000005.1"/>
</dbReference>
<keyword evidence="2" id="KW-1185">Reference proteome</keyword>
<comment type="caution">
    <text evidence="1">The sequence shown here is derived from an EMBL/GenBank/DDBJ whole genome shotgun (WGS) entry which is preliminary data.</text>
</comment>
<accession>A0ABT6XRC9</accession>